<proteinExistence type="predicted"/>
<protein>
    <submittedName>
        <fullName evidence="1">ABC transporter permease</fullName>
    </submittedName>
</protein>
<evidence type="ECO:0000313" key="1">
    <source>
        <dbReference type="WBParaSite" id="GPUH_0000850601-mRNA-1"/>
    </source>
</evidence>
<sequence>LIAILLFHMARSKESAVKHQRNRSGIGTRFGFDAAVAAHYVRDRSTR</sequence>
<organism evidence="1">
    <name type="scientific">Gongylonema pulchrum</name>
    <dbReference type="NCBI Taxonomy" id="637853"/>
    <lineage>
        <taxon>Eukaryota</taxon>
        <taxon>Metazoa</taxon>
        <taxon>Ecdysozoa</taxon>
        <taxon>Nematoda</taxon>
        <taxon>Chromadorea</taxon>
        <taxon>Rhabditida</taxon>
        <taxon>Spirurina</taxon>
        <taxon>Spiruromorpha</taxon>
        <taxon>Spiruroidea</taxon>
        <taxon>Gongylonematidae</taxon>
        <taxon>Gongylonema</taxon>
    </lineage>
</organism>
<reference evidence="1" key="1">
    <citation type="submission" date="2016-06" db="UniProtKB">
        <authorList>
            <consortium name="WormBaseParasite"/>
        </authorList>
    </citation>
    <scope>IDENTIFICATION</scope>
</reference>
<name>A0A183DIF5_9BILA</name>
<accession>A0A183DIF5</accession>
<dbReference type="AlphaFoldDB" id="A0A183DIF5"/>
<dbReference type="WBParaSite" id="GPUH_0000850601-mRNA-1">
    <property type="protein sequence ID" value="GPUH_0000850601-mRNA-1"/>
    <property type="gene ID" value="GPUH_0000850601"/>
</dbReference>